<dbReference type="GO" id="GO:0003677">
    <property type="term" value="F:DNA binding"/>
    <property type="evidence" value="ECO:0007669"/>
    <property type="project" value="UniProtKB-UniRule"/>
</dbReference>
<name>A0A1Y3GDW5_9EURY</name>
<keyword evidence="1 4" id="KW-0805">Transcription regulation</keyword>
<keyword evidence="6" id="KW-0808">Transferase</keyword>
<dbReference type="GO" id="GO:0019856">
    <property type="term" value="P:pyrimidine nucleobase biosynthetic process"/>
    <property type="evidence" value="ECO:0007669"/>
    <property type="project" value="TreeGrafter"/>
</dbReference>
<dbReference type="SUPFAM" id="SSF53271">
    <property type="entry name" value="PRTase-like"/>
    <property type="match status" value="1"/>
</dbReference>
<dbReference type="EMBL" id="MRZU01000004">
    <property type="protein sequence ID" value="OUJ18394.1"/>
    <property type="molecule type" value="Genomic_DNA"/>
</dbReference>
<dbReference type="GO" id="GO:0004588">
    <property type="term" value="F:orotate phosphoribosyltransferase activity"/>
    <property type="evidence" value="ECO:0007669"/>
    <property type="project" value="TreeGrafter"/>
</dbReference>
<dbReference type="GO" id="GO:0006222">
    <property type="term" value="P:UMP biosynthetic process"/>
    <property type="evidence" value="ECO:0007669"/>
    <property type="project" value="TreeGrafter"/>
</dbReference>
<dbReference type="RefSeq" id="WP_086637675.1">
    <property type="nucleotide sequence ID" value="NZ_MRZU01000004.1"/>
</dbReference>
<dbReference type="NCBIfam" id="NF002620">
    <property type="entry name" value="PRK02277.1"/>
    <property type="match status" value="1"/>
</dbReference>
<organism evidence="6 7">
    <name type="scientific">Methanonatronarchaeum thermophilum</name>
    <dbReference type="NCBI Taxonomy" id="1927129"/>
    <lineage>
        <taxon>Archaea</taxon>
        <taxon>Methanobacteriati</taxon>
        <taxon>Methanobacteriota</taxon>
        <taxon>Methanonatronarchaeia</taxon>
        <taxon>Methanonatronarchaeales</taxon>
        <taxon>Methanonatronarchaeaceae</taxon>
        <taxon>Methanonatronarchaeum</taxon>
    </lineage>
</organism>
<reference evidence="6 7" key="1">
    <citation type="submission" date="2016-12" db="EMBL/GenBank/DDBJ databases">
        <title>Discovery of methanogenic haloarchaea.</title>
        <authorList>
            <person name="Sorokin D.Y."/>
            <person name="Makarova K.S."/>
            <person name="Abbas B."/>
            <person name="Ferrer M."/>
            <person name="Golyshin P.N."/>
        </authorList>
    </citation>
    <scope>NUCLEOTIDE SEQUENCE [LARGE SCALE GENOMIC DNA]</scope>
    <source>
        <strain evidence="6">AMET1</strain>
    </source>
</reference>
<evidence type="ECO:0000256" key="2">
    <source>
        <dbReference type="ARBA" id="ARBA00023125"/>
    </source>
</evidence>
<evidence type="ECO:0000256" key="3">
    <source>
        <dbReference type="ARBA" id="ARBA00023163"/>
    </source>
</evidence>
<evidence type="ECO:0000259" key="5">
    <source>
        <dbReference type="Pfam" id="PF00156"/>
    </source>
</evidence>
<dbReference type="InterPro" id="IPR029057">
    <property type="entry name" value="PRTase-like"/>
</dbReference>
<feature type="domain" description="Phosphoribosyltransferase" evidence="5">
    <location>
        <begin position="57"/>
        <end position="183"/>
    </location>
</feature>
<dbReference type="Gene3D" id="3.40.50.2020">
    <property type="match status" value="1"/>
</dbReference>
<protein>
    <recommendedName>
        <fullName evidence="4">Transcriptional regulator GfcR</fullName>
    </recommendedName>
</protein>
<sequence>MSLEELVDKARKLKEKGLKTGSIADELNVSKKTAKWLINRGAMDEKTTAPKDFFIEWDEIGKSSKRLRSISNAMCDQIDEVVDEVEVIVGIAVSGLPLAYPIAEHYNAEIAVILPRKQRWEPGDKDSKKKKGVLSPNFADPSGKKCIIVDDIITTGTTMRETITSLETAGADPTAAAILLDKKGIRNINGVPIRSLLRVGRVD</sequence>
<comment type="similarity">
    <text evidence="4">Belongs to the purine/pyrimidine phosphoribosyltransferase family. GfcR subfamily.</text>
</comment>
<keyword evidence="7" id="KW-1185">Reference proteome</keyword>
<dbReference type="HAMAP" id="MF_01214">
    <property type="entry name" value="GfcR"/>
    <property type="match status" value="1"/>
</dbReference>
<dbReference type="PANTHER" id="PTHR19278">
    <property type="entry name" value="OROTATE PHOSPHORIBOSYLTRANSFERASE"/>
    <property type="match status" value="1"/>
</dbReference>
<proteinExistence type="inferred from homology"/>
<evidence type="ECO:0000256" key="1">
    <source>
        <dbReference type="ARBA" id="ARBA00023015"/>
    </source>
</evidence>
<evidence type="ECO:0000313" key="7">
    <source>
        <dbReference type="Proteomes" id="UP000195137"/>
    </source>
</evidence>
<dbReference type="GO" id="GO:0010468">
    <property type="term" value="P:regulation of gene expression"/>
    <property type="evidence" value="ECO:0007669"/>
    <property type="project" value="UniProtKB-UniRule"/>
</dbReference>
<comment type="domain">
    <text evidence="4">Contains an N-terminal DNA-binding winged helix-turn-helix domain and a C-terminal regulatory domain (or effector binding domain) resembling phosphoribosyltransferase (PRT) domain.</text>
</comment>
<dbReference type="InterPro" id="IPR000836">
    <property type="entry name" value="PRTase_dom"/>
</dbReference>
<accession>A0A1Y3GDW5</accession>
<dbReference type="PANTHER" id="PTHR19278:SF41">
    <property type="entry name" value="PYRE-LIKE PROTEIN"/>
    <property type="match status" value="1"/>
</dbReference>
<keyword evidence="3 4" id="KW-0804">Transcription</keyword>
<evidence type="ECO:0000313" key="6">
    <source>
        <dbReference type="EMBL" id="OUJ18394.1"/>
    </source>
</evidence>
<keyword evidence="6" id="KW-0328">Glycosyltransferase</keyword>
<comment type="caution">
    <text evidence="6">The sequence shown here is derived from an EMBL/GenBank/DDBJ whole genome shotgun (WGS) entry which is preliminary data.</text>
</comment>
<gene>
    <name evidence="4" type="primary">gfcR</name>
    <name evidence="6" type="ORF">AMET1_1310</name>
</gene>
<dbReference type="OrthoDB" id="68893at2157"/>
<dbReference type="AlphaFoldDB" id="A0A1Y3GDW5"/>
<dbReference type="Proteomes" id="UP000195137">
    <property type="component" value="Unassembled WGS sequence"/>
</dbReference>
<dbReference type="Pfam" id="PF00156">
    <property type="entry name" value="Pribosyltran"/>
    <property type="match status" value="1"/>
</dbReference>
<dbReference type="InterPro" id="IPR022854">
    <property type="entry name" value="GfcR-like"/>
</dbReference>
<dbReference type="CDD" id="cd06223">
    <property type="entry name" value="PRTases_typeI"/>
    <property type="match status" value="1"/>
</dbReference>
<evidence type="ECO:0000256" key="4">
    <source>
        <dbReference type="HAMAP-Rule" id="MF_01214"/>
    </source>
</evidence>
<keyword evidence="2 4" id="KW-0238">DNA-binding</keyword>